<sequence>MIETRGVSKRYGDTLVVDDVSLTIPRGGFTSIIGPNGAGKSTLLSMISRLTPMSAGTVLVDGMDVTRTPGNVLAQRLSILRQDNQTSLRLTVRDLVAFGRFPHSGGRLTAADLRHVDEAMDYLQLNEYRDRPIDELSGGQRQRAYVAMVMCQDTDYVLLDEPLNNIDMRFAVDMMQLLRRAADEKGKTVVVVLHDINFASCYSDHIIAMRRGRPAYQGTPAEIIRDEVLRDLYEMDIRVHEVNDQRICVYFRMPATASAV</sequence>
<dbReference type="EMBL" id="BMNN01000005">
    <property type="protein sequence ID" value="GGJ05750.1"/>
    <property type="molecule type" value="Genomic_DNA"/>
</dbReference>
<keyword evidence="6 11" id="KW-0067">ATP-binding</keyword>
<reference evidence="12" key="1">
    <citation type="journal article" date="2019" name="Int. J. Syst. Evol. Microbiol.">
        <title>The Global Catalogue of Microorganisms (GCM) 10K type strain sequencing project: providing services to taxonomists for standard genome sequencing and annotation.</title>
        <authorList>
            <consortium name="The Broad Institute Genomics Platform"/>
            <consortium name="The Broad Institute Genome Sequencing Center for Infectious Disease"/>
            <person name="Wu L."/>
            <person name="Ma J."/>
        </authorList>
    </citation>
    <scope>NUCLEOTIDE SEQUENCE [LARGE SCALE GENOMIC DNA]</scope>
    <source>
        <strain evidence="12">JCM 11590</strain>
    </source>
</reference>
<proteinExistence type="predicted"/>
<keyword evidence="3" id="KW-1003">Cell membrane</keyword>
<evidence type="ECO:0000256" key="4">
    <source>
        <dbReference type="ARBA" id="ARBA00022496"/>
    </source>
</evidence>
<dbReference type="Gene3D" id="3.40.50.300">
    <property type="entry name" value="P-loop containing nucleotide triphosphate hydrolases"/>
    <property type="match status" value="1"/>
</dbReference>
<keyword evidence="2" id="KW-0813">Transport</keyword>
<evidence type="ECO:0000256" key="3">
    <source>
        <dbReference type="ARBA" id="ARBA00022475"/>
    </source>
</evidence>
<dbReference type="InterPro" id="IPR027417">
    <property type="entry name" value="P-loop_NTPase"/>
</dbReference>
<protein>
    <submittedName>
        <fullName evidence="11">Iron ABC transporter ATP-binding protein</fullName>
    </submittedName>
</protein>
<gene>
    <name evidence="11" type="ORF">GCM10009083_23320</name>
</gene>
<evidence type="ECO:0000256" key="9">
    <source>
        <dbReference type="ARBA" id="ARBA00023136"/>
    </source>
</evidence>
<evidence type="ECO:0000256" key="8">
    <source>
        <dbReference type="ARBA" id="ARBA00023065"/>
    </source>
</evidence>
<dbReference type="GO" id="GO:0005524">
    <property type="term" value="F:ATP binding"/>
    <property type="evidence" value="ECO:0007669"/>
    <property type="project" value="UniProtKB-KW"/>
</dbReference>
<evidence type="ECO:0000313" key="12">
    <source>
        <dbReference type="Proteomes" id="UP000633263"/>
    </source>
</evidence>
<evidence type="ECO:0000259" key="10">
    <source>
        <dbReference type="PROSITE" id="PS50893"/>
    </source>
</evidence>
<dbReference type="Pfam" id="PF00005">
    <property type="entry name" value="ABC_tran"/>
    <property type="match status" value="1"/>
</dbReference>
<evidence type="ECO:0000256" key="7">
    <source>
        <dbReference type="ARBA" id="ARBA00023004"/>
    </source>
</evidence>
<name>A0ABQ2CRR5_9GAMM</name>
<evidence type="ECO:0000256" key="6">
    <source>
        <dbReference type="ARBA" id="ARBA00022840"/>
    </source>
</evidence>
<keyword evidence="5" id="KW-0547">Nucleotide-binding</keyword>
<dbReference type="SUPFAM" id="SSF52540">
    <property type="entry name" value="P-loop containing nucleoside triphosphate hydrolases"/>
    <property type="match status" value="1"/>
</dbReference>
<evidence type="ECO:0000256" key="2">
    <source>
        <dbReference type="ARBA" id="ARBA00022448"/>
    </source>
</evidence>
<evidence type="ECO:0000256" key="5">
    <source>
        <dbReference type="ARBA" id="ARBA00022741"/>
    </source>
</evidence>
<organism evidence="11 12">
    <name type="scientific">Halopseudomonas pertucinogena</name>
    <dbReference type="NCBI Taxonomy" id="86175"/>
    <lineage>
        <taxon>Bacteria</taxon>
        <taxon>Pseudomonadati</taxon>
        <taxon>Pseudomonadota</taxon>
        <taxon>Gammaproteobacteria</taxon>
        <taxon>Pseudomonadales</taxon>
        <taxon>Pseudomonadaceae</taxon>
        <taxon>Halopseudomonas</taxon>
    </lineage>
</organism>
<comment type="caution">
    <text evidence="11">The sequence shown here is derived from an EMBL/GenBank/DDBJ whole genome shotgun (WGS) entry which is preliminary data.</text>
</comment>
<dbReference type="SMART" id="SM00382">
    <property type="entry name" value="AAA"/>
    <property type="match status" value="1"/>
</dbReference>
<keyword evidence="8" id="KW-0406">Ion transport</keyword>
<evidence type="ECO:0000256" key="1">
    <source>
        <dbReference type="ARBA" id="ARBA00004202"/>
    </source>
</evidence>
<keyword evidence="9" id="KW-0472">Membrane</keyword>
<dbReference type="InterPro" id="IPR051535">
    <property type="entry name" value="Siderophore_ABC-ATPase"/>
</dbReference>
<comment type="subcellular location">
    <subcellularLocation>
        <location evidence="1">Cell membrane</location>
        <topology evidence="1">Peripheral membrane protein</topology>
    </subcellularLocation>
</comment>
<accession>A0ABQ2CRR5</accession>
<dbReference type="CDD" id="cd03214">
    <property type="entry name" value="ABC_Iron-Siderophores_B12_Hemin"/>
    <property type="match status" value="1"/>
</dbReference>
<feature type="domain" description="ABC transporter" evidence="10">
    <location>
        <begin position="2"/>
        <end position="236"/>
    </location>
</feature>
<dbReference type="PANTHER" id="PTHR42771:SF3">
    <property type="entry name" value="PETROBACTIN IMPORT ATP-BINDING PROTEIN YCLP"/>
    <property type="match status" value="1"/>
</dbReference>
<dbReference type="InterPro" id="IPR003439">
    <property type="entry name" value="ABC_transporter-like_ATP-bd"/>
</dbReference>
<dbReference type="PANTHER" id="PTHR42771">
    <property type="entry name" value="IRON(3+)-HYDROXAMATE IMPORT ATP-BINDING PROTEIN FHUC"/>
    <property type="match status" value="1"/>
</dbReference>
<keyword evidence="4" id="KW-0410">Iron transport</keyword>
<dbReference type="PROSITE" id="PS50893">
    <property type="entry name" value="ABC_TRANSPORTER_2"/>
    <property type="match status" value="1"/>
</dbReference>
<evidence type="ECO:0000313" key="11">
    <source>
        <dbReference type="EMBL" id="GGJ05750.1"/>
    </source>
</evidence>
<keyword evidence="12" id="KW-1185">Reference proteome</keyword>
<dbReference type="RefSeq" id="WP_188636827.1">
    <property type="nucleotide sequence ID" value="NZ_BMNN01000005.1"/>
</dbReference>
<keyword evidence="7" id="KW-0408">Iron</keyword>
<dbReference type="InterPro" id="IPR003593">
    <property type="entry name" value="AAA+_ATPase"/>
</dbReference>
<dbReference type="Proteomes" id="UP000633263">
    <property type="component" value="Unassembled WGS sequence"/>
</dbReference>